<dbReference type="PROSITE" id="PS51078">
    <property type="entry name" value="ICLR_ED"/>
    <property type="match status" value="1"/>
</dbReference>
<evidence type="ECO:0000256" key="1">
    <source>
        <dbReference type="ARBA" id="ARBA00023015"/>
    </source>
</evidence>
<protein>
    <submittedName>
        <fullName evidence="6">Helix-turn-helix domain-containing protein</fullName>
    </submittedName>
</protein>
<dbReference type="PANTHER" id="PTHR30136:SF24">
    <property type="entry name" value="HTH-TYPE TRANSCRIPTIONAL REPRESSOR ALLR"/>
    <property type="match status" value="1"/>
</dbReference>
<name>A0A972H0Z5_9BACL</name>
<comment type="caution">
    <text evidence="6">The sequence shown here is derived from an EMBL/GenBank/DDBJ whole genome shotgun (WGS) entry which is preliminary data.</text>
</comment>
<dbReference type="AlphaFoldDB" id="A0A972H0Z5"/>
<dbReference type="GO" id="GO:0003700">
    <property type="term" value="F:DNA-binding transcription factor activity"/>
    <property type="evidence" value="ECO:0007669"/>
    <property type="project" value="TreeGrafter"/>
</dbReference>
<dbReference type="GO" id="GO:0045892">
    <property type="term" value="P:negative regulation of DNA-templated transcription"/>
    <property type="evidence" value="ECO:0007669"/>
    <property type="project" value="TreeGrafter"/>
</dbReference>
<dbReference type="InterPro" id="IPR050707">
    <property type="entry name" value="HTH_MetabolicPath_Reg"/>
</dbReference>
<dbReference type="InterPro" id="IPR005471">
    <property type="entry name" value="Tscrpt_reg_IclR_N"/>
</dbReference>
<evidence type="ECO:0000259" key="4">
    <source>
        <dbReference type="PROSITE" id="PS51077"/>
    </source>
</evidence>
<reference evidence="6" key="1">
    <citation type="submission" date="2019-10" db="EMBL/GenBank/DDBJ databases">
        <title>Description of Paenibacillus glebae sp. nov.</title>
        <authorList>
            <person name="Carlier A."/>
            <person name="Qi S."/>
        </authorList>
    </citation>
    <scope>NUCLEOTIDE SEQUENCE</scope>
    <source>
        <strain evidence="6">LMG 31456</strain>
    </source>
</reference>
<evidence type="ECO:0000256" key="2">
    <source>
        <dbReference type="ARBA" id="ARBA00023125"/>
    </source>
</evidence>
<dbReference type="PANTHER" id="PTHR30136">
    <property type="entry name" value="HELIX-TURN-HELIX TRANSCRIPTIONAL REGULATOR, ICLR FAMILY"/>
    <property type="match status" value="1"/>
</dbReference>
<evidence type="ECO:0000256" key="3">
    <source>
        <dbReference type="ARBA" id="ARBA00023163"/>
    </source>
</evidence>
<keyword evidence="3" id="KW-0804">Transcription</keyword>
<dbReference type="Gene3D" id="1.10.10.10">
    <property type="entry name" value="Winged helix-like DNA-binding domain superfamily/Winged helix DNA-binding domain"/>
    <property type="match status" value="1"/>
</dbReference>
<dbReference type="EMBL" id="WHOD01000121">
    <property type="protein sequence ID" value="NOU97833.1"/>
    <property type="molecule type" value="Genomic_DNA"/>
</dbReference>
<proteinExistence type="predicted"/>
<dbReference type="InterPro" id="IPR036388">
    <property type="entry name" value="WH-like_DNA-bd_sf"/>
</dbReference>
<dbReference type="SMART" id="SM00346">
    <property type="entry name" value="HTH_ICLR"/>
    <property type="match status" value="1"/>
</dbReference>
<keyword evidence="7" id="KW-1185">Reference proteome</keyword>
<feature type="domain" description="IclR-ED" evidence="5">
    <location>
        <begin position="69"/>
        <end position="249"/>
    </location>
</feature>
<dbReference type="Proteomes" id="UP000641588">
    <property type="component" value="Unassembled WGS sequence"/>
</dbReference>
<evidence type="ECO:0000313" key="6">
    <source>
        <dbReference type="EMBL" id="NOU97833.1"/>
    </source>
</evidence>
<dbReference type="SUPFAM" id="SSF46785">
    <property type="entry name" value="Winged helix' DNA-binding domain"/>
    <property type="match status" value="1"/>
</dbReference>
<dbReference type="SUPFAM" id="SSF55781">
    <property type="entry name" value="GAF domain-like"/>
    <property type="match status" value="1"/>
</dbReference>
<keyword evidence="1" id="KW-0805">Transcription regulation</keyword>
<evidence type="ECO:0000313" key="7">
    <source>
        <dbReference type="Proteomes" id="UP000641588"/>
    </source>
</evidence>
<dbReference type="InterPro" id="IPR029016">
    <property type="entry name" value="GAF-like_dom_sf"/>
</dbReference>
<dbReference type="Pfam" id="PF01614">
    <property type="entry name" value="IclR_C"/>
    <property type="match status" value="1"/>
</dbReference>
<keyword evidence="2" id="KW-0238">DNA-binding</keyword>
<gene>
    <name evidence="6" type="ORF">GC093_32075</name>
</gene>
<accession>A0A972H0Z5</accession>
<dbReference type="RefSeq" id="WP_171656071.1">
    <property type="nucleotide sequence ID" value="NZ_WHOD01000121.1"/>
</dbReference>
<dbReference type="PROSITE" id="PS51077">
    <property type="entry name" value="HTH_ICLR"/>
    <property type="match status" value="1"/>
</dbReference>
<dbReference type="GO" id="GO:0003677">
    <property type="term" value="F:DNA binding"/>
    <property type="evidence" value="ECO:0007669"/>
    <property type="project" value="UniProtKB-KW"/>
</dbReference>
<dbReference type="InterPro" id="IPR014757">
    <property type="entry name" value="Tscrpt_reg_IclR_C"/>
</dbReference>
<feature type="domain" description="HTH iclR-type" evidence="4">
    <location>
        <begin position="7"/>
        <end position="68"/>
    </location>
</feature>
<dbReference type="Gene3D" id="3.30.450.40">
    <property type="match status" value="1"/>
</dbReference>
<dbReference type="Pfam" id="PF09339">
    <property type="entry name" value="HTH_IclR"/>
    <property type="match status" value="1"/>
</dbReference>
<organism evidence="6 7">
    <name type="scientific">Paenibacillus foliorum</name>
    <dbReference type="NCBI Taxonomy" id="2654974"/>
    <lineage>
        <taxon>Bacteria</taxon>
        <taxon>Bacillati</taxon>
        <taxon>Bacillota</taxon>
        <taxon>Bacilli</taxon>
        <taxon>Bacillales</taxon>
        <taxon>Paenibacillaceae</taxon>
        <taxon>Paenibacillus</taxon>
    </lineage>
</organism>
<evidence type="ECO:0000259" key="5">
    <source>
        <dbReference type="PROSITE" id="PS51078"/>
    </source>
</evidence>
<sequence length="255" mass="27807">MNNRYHVPAIDRAFRIIECLAGSDGPERLSDLSADLKIPKTTALMILITLENLGYVLKTEDGKYQLSTKLLELGSKGLSLKELAQSHLERLAEDVKLTVHLSALQDDENVIISKVNGPGFIQFSTFEGKRQAFHATSSGKAILAYLSSEKLGALFPDKQFQSFTSNTINNIATLNKELITVREQGYAIEDQEEEMGVRCVGAPIFNASGSIVGAVSVTGIISELPTDSIHSIAMKVKKTGDFIASKLGYSQKLKE</sequence>
<dbReference type="InterPro" id="IPR036390">
    <property type="entry name" value="WH_DNA-bd_sf"/>
</dbReference>